<name>A0A6A6HX19_9PLEO</name>
<gene>
    <name evidence="1" type="ORF">BU26DRAFT_132405</name>
</gene>
<proteinExistence type="predicted"/>
<evidence type="ECO:0000313" key="2">
    <source>
        <dbReference type="Proteomes" id="UP000800094"/>
    </source>
</evidence>
<dbReference type="EMBL" id="ML987207">
    <property type="protein sequence ID" value="KAF2242754.1"/>
    <property type="molecule type" value="Genomic_DNA"/>
</dbReference>
<protein>
    <submittedName>
        <fullName evidence="1">Uncharacterized protein</fullName>
    </submittedName>
</protein>
<dbReference type="RefSeq" id="XP_033677758.1">
    <property type="nucleotide sequence ID" value="XM_033819684.1"/>
</dbReference>
<reference evidence="1" key="1">
    <citation type="journal article" date="2020" name="Stud. Mycol.">
        <title>101 Dothideomycetes genomes: a test case for predicting lifestyles and emergence of pathogens.</title>
        <authorList>
            <person name="Haridas S."/>
            <person name="Albert R."/>
            <person name="Binder M."/>
            <person name="Bloem J."/>
            <person name="Labutti K."/>
            <person name="Salamov A."/>
            <person name="Andreopoulos B."/>
            <person name="Baker S."/>
            <person name="Barry K."/>
            <person name="Bills G."/>
            <person name="Bluhm B."/>
            <person name="Cannon C."/>
            <person name="Castanera R."/>
            <person name="Culley D."/>
            <person name="Daum C."/>
            <person name="Ezra D."/>
            <person name="Gonzalez J."/>
            <person name="Henrissat B."/>
            <person name="Kuo A."/>
            <person name="Liang C."/>
            <person name="Lipzen A."/>
            <person name="Lutzoni F."/>
            <person name="Magnuson J."/>
            <person name="Mondo S."/>
            <person name="Nolan M."/>
            <person name="Ohm R."/>
            <person name="Pangilinan J."/>
            <person name="Park H.-J."/>
            <person name="Ramirez L."/>
            <person name="Alfaro M."/>
            <person name="Sun H."/>
            <person name="Tritt A."/>
            <person name="Yoshinaga Y."/>
            <person name="Zwiers L.-H."/>
            <person name="Turgeon B."/>
            <person name="Goodwin S."/>
            <person name="Spatafora J."/>
            <person name="Crous P."/>
            <person name="Grigoriev I."/>
        </authorList>
    </citation>
    <scope>NUCLEOTIDE SEQUENCE</scope>
    <source>
        <strain evidence="1">CBS 122368</strain>
    </source>
</reference>
<evidence type="ECO:0000313" key="1">
    <source>
        <dbReference type="EMBL" id="KAF2242754.1"/>
    </source>
</evidence>
<keyword evidence="2" id="KW-1185">Reference proteome</keyword>
<sequence length="96" mass="10097">MRACMAQAKCRCAAYCLLIVCAHGSTVVFRVWAKRVGEFGTLRRAASWIDEGEQAVGAEQQGGDILGSSNATSKVCGRWQFEGIGGRTAGRGAADG</sequence>
<dbReference type="AlphaFoldDB" id="A0A6A6HX19"/>
<organism evidence="1 2">
    <name type="scientific">Trematosphaeria pertusa</name>
    <dbReference type="NCBI Taxonomy" id="390896"/>
    <lineage>
        <taxon>Eukaryota</taxon>
        <taxon>Fungi</taxon>
        <taxon>Dikarya</taxon>
        <taxon>Ascomycota</taxon>
        <taxon>Pezizomycotina</taxon>
        <taxon>Dothideomycetes</taxon>
        <taxon>Pleosporomycetidae</taxon>
        <taxon>Pleosporales</taxon>
        <taxon>Massarineae</taxon>
        <taxon>Trematosphaeriaceae</taxon>
        <taxon>Trematosphaeria</taxon>
    </lineage>
</organism>
<dbReference type="GeneID" id="54573014"/>
<accession>A0A6A6HX19</accession>
<dbReference type="Proteomes" id="UP000800094">
    <property type="component" value="Unassembled WGS sequence"/>
</dbReference>